<protein>
    <recommendedName>
        <fullName evidence="3">DUF945 domain-containing protein</fullName>
    </recommendedName>
</protein>
<dbReference type="Proteomes" id="UP000778970">
    <property type="component" value="Unassembled WGS sequence"/>
</dbReference>
<name>A0A934QL68_9PROT</name>
<dbReference type="EMBL" id="NRRE01000028">
    <property type="protein sequence ID" value="MBK1698559.1"/>
    <property type="molecule type" value="Genomic_DNA"/>
</dbReference>
<reference evidence="1" key="2">
    <citation type="journal article" date="2020" name="Microorganisms">
        <title>Osmotic Adaptation and Compatible Solute Biosynthesis of Phototrophic Bacteria as Revealed from Genome Analyses.</title>
        <authorList>
            <person name="Imhoff J.F."/>
            <person name="Rahn T."/>
            <person name="Kunzel S."/>
            <person name="Keller A."/>
            <person name="Neulinger S.C."/>
        </authorList>
    </citation>
    <scope>NUCLEOTIDE SEQUENCE</scope>
    <source>
        <strain evidence="1">DSM 9154</strain>
    </source>
</reference>
<dbReference type="AlphaFoldDB" id="A0A934QL68"/>
<organism evidence="1 2">
    <name type="scientific">Rhodovibrio salinarum</name>
    <dbReference type="NCBI Taxonomy" id="1087"/>
    <lineage>
        <taxon>Bacteria</taxon>
        <taxon>Pseudomonadati</taxon>
        <taxon>Pseudomonadota</taxon>
        <taxon>Alphaproteobacteria</taxon>
        <taxon>Rhodospirillales</taxon>
        <taxon>Rhodovibrionaceae</taxon>
        <taxon>Rhodovibrio</taxon>
    </lineage>
</organism>
<evidence type="ECO:0000313" key="2">
    <source>
        <dbReference type="Proteomes" id="UP000778970"/>
    </source>
</evidence>
<reference evidence="1" key="1">
    <citation type="submission" date="2017-08" db="EMBL/GenBank/DDBJ databases">
        <authorList>
            <person name="Imhoff J.F."/>
            <person name="Rahn T."/>
            <person name="Kuenzel S."/>
            <person name="Neulinger S.C."/>
        </authorList>
    </citation>
    <scope>NUCLEOTIDE SEQUENCE</scope>
    <source>
        <strain evidence="1">DSM 9154</strain>
    </source>
</reference>
<evidence type="ECO:0008006" key="3">
    <source>
        <dbReference type="Google" id="ProtNLM"/>
    </source>
</evidence>
<comment type="caution">
    <text evidence="1">The sequence shown here is derived from an EMBL/GenBank/DDBJ whole genome shotgun (WGS) entry which is preliminary data.</text>
</comment>
<gene>
    <name evidence="1" type="ORF">CKO21_15020</name>
</gene>
<evidence type="ECO:0000313" key="1">
    <source>
        <dbReference type="EMBL" id="MBK1698559.1"/>
    </source>
</evidence>
<proteinExistence type="predicted"/>
<keyword evidence="2" id="KW-1185">Reference proteome</keyword>
<dbReference type="RefSeq" id="WP_037256522.1">
    <property type="nucleotide sequence ID" value="NZ_NRRE01000028.1"/>
</dbReference>
<sequence>MPKKLLLAGAAALLIAGGAGGYLVYTNQARAEVRAALDRYQAQLPEGQMFRYAHVDVGLSGATLSDVEHSWQTPSGTVTLDAEEVTVSDPVTEENGRLVRLGSVSWRNAVLIDGTGLRIETATGSAEDVIQPDTLRPGHLPVSALSFSDMTLSRENDDQRLTVASFEASGVAEQVVESAEATDIRGNFDESFSIGEVTASAIDFTELGKLGQNPSLAEVTTALSERSAGTLTLNDVSFTKHERGTKQTATFDSLKLSHEASDTGGILLSIENRGFTLPVAPDQGLAELDIDQITGDFSAAYNYDPETGDLAVRDFNLAVKELGTLSGTIEVSDMPDLRTLDQRRGGPDWSASLREANLSWTDAGLLQKTYARVAEERNVDVETIRQEAVQDVDRMLDPKTADPMRTFLRDGGTLEITAQPPKPVPFQGIVMSAMMRPQALQKGLNLQVSAH</sequence>
<accession>A0A934QL68</accession>